<keyword evidence="4" id="KW-1185">Reference proteome</keyword>
<evidence type="ECO:0000313" key="3">
    <source>
        <dbReference type="EMBL" id="PFH33276.1"/>
    </source>
</evidence>
<protein>
    <recommendedName>
        <fullName evidence="5">Transmembrane protein</fullName>
    </recommendedName>
</protein>
<accession>A0A2A9MBH6</accession>
<feature type="region of interest" description="Disordered" evidence="1">
    <location>
        <begin position="1"/>
        <end position="28"/>
    </location>
</feature>
<keyword evidence="2" id="KW-0812">Transmembrane</keyword>
<dbReference type="KEGG" id="bbes:BESB_084750"/>
<dbReference type="GeneID" id="40313401"/>
<proteinExistence type="predicted"/>
<feature type="transmembrane region" description="Helical" evidence="2">
    <location>
        <begin position="162"/>
        <end position="183"/>
    </location>
</feature>
<organism evidence="3 4">
    <name type="scientific">Besnoitia besnoiti</name>
    <name type="common">Apicomplexan protozoan</name>
    <dbReference type="NCBI Taxonomy" id="94643"/>
    <lineage>
        <taxon>Eukaryota</taxon>
        <taxon>Sar</taxon>
        <taxon>Alveolata</taxon>
        <taxon>Apicomplexa</taxon>
        <taxon>Conoidasida</taxon>
        <taxon>Coccidia</taxon>
        <taxon>Eucoccidiorida</taxon>
        <taxon>Eimeriorina</taxon>
        <taxon>Sarcocystidae</taxon>
        <taxon>Besnoitia</taxon>
    </lineage>
</organism>
<gene>
    <name evidence="3" type="ORF">BESB_084750</name>
</gene>
<dbReference type="Proteomes" id="UP000224006">
    <property type="component" value="Chromosome VIII"/>
</dbReference>
<dbReference type="RefSeq" id="XP_029217285.1">
    <property type="nucleotide sequence ID" value="XM_029366825.1"/>
</dbReference>
<keyword evidence="2" id="KW-0472">Membrane</keyword>
<name>A0A2A9MBH6_BESBE</name>
<comment type="caution">
    <text evidence="3">The sequence shown here is derived from an EMBL/GenBank/DDBJ whole genome shotgun (WGS) entry which is preliminary data.</text>
</comment>
<feature type="compositionally biased region" description="Basic and acidic residues" evidence="1">
    <location>
        <begin position="10"/>
        <end position="23"/>
    </location>
</feature>
<dbReference type="EMBL" id="NWUJ01000009">
    <property type="protein sequence ID" value="PFH33276.1"/>
    <property type="molecule type" value="Genomic_DNA"/>
</dbReference>
<dbReference type="VEuPathDB" id="ToxoDB:BESB_084750"/>
<evidence type="ECO:0008006" key="5">
    <source>
        <dbReference type="Google" id="ProtNLM"/>
    </source>
</evidence>
<keyword evidence="2" id="KW-1133">Transmembrane helix</keyword>
<feature type="transmembrane region" description="Helical" evidence="2">
    <location>
        <begin position="58"/>
        <end position="76"/>
    </location>
</feature>
<sequence>MGTRQTVDAKSAHEARAREDGREAAPASLRECPSLPVCSLPASEDRQKLRRVFLRNQAAILSVAVLCPAIFSSFFVPNGGLQPGACAAVEAGTRSQAAFQFAPAADMAAEDEPAAETVADDLGRKGKWWWHYSAIRQQPRTSAGRARGAVSSSRGKNLKKKLLFMALGIAVTAALGFVSVKAYKKWRSLKTKRSPCPQYVTSTRS</sequence>
<reference evidence="3 4" key="1">
    <citation type="submission" date="2017-09" db="EMBL/GenBank/DDBJ databases">
        <title>Genome sequencing of Besnoitia besnoiti strain Bb-Ger1.</title>
        <authorList>
            <person name="Schares G."/>
            <person name="Venepally P."/>
            <person name="Lorenzi H.A."/>
        </authorList>
    </citation>
    <scope>NUCLEOTIDE SEQUENCE [LARGE SCALE GENOMIC DNA]</scope>
    <source>
        <strain evidence="3 4">Bb-Ger1</strain>
    </source>
</reference>
<evidence type="ECO:0000256" key="2">
    <source>
        <dbReference type="SAM" id="Phobius"/>
    </source>
</evidence>
<dbReference type="AlphaFoldDB" id="A0A2A9MBH6"/>
<evidence type="ECO:0000256" key="1">
    <source>
        <dbReference type="SAM" id="MobiDB-lite"/>
    </source>
</evidence>
<evidence type="ECO:0000313" key="4">
    <source>
        <dbReference type="Proteomes" id="UP000224006"/>
    </source>
</evidence>